<sequence length="669" mass="72262">MLSVPLYALPILGLSTCKMHNLEDIILVCLGIYPQVGSVYPHIHRSCSQHPRKPPLEARTRTPDSNHHLWPRTSKTTVQELLCLLCIRTSTDDCGKPLSPMLQLLVALHFYGASAFQTVIGDLINVSQPTACCVVGNITDLITRKLFPKMVQFPDATVRCSAITEPEPQFIDVVASWPGSVHDSRIFDNCRDKVLYEEALITGLLLGDMGYACTLYLITPPADPGTAGSPDDKYNKAQIKSRNSVERAFGAWKRRFPCLDMRLQHKFEQSAGIITACTAPAPPAKVPAQKALATDPKAEVVLFVLSLLVPPEMTEPNILFCSQRALQRSEASYNFSVGAAVGPPKKKKNLRSVVKSQVEKELVEYLGDSEEEKEEENPEVLRLKAKLDKRAGKIRRLKAENEGLRKLNHELQLALCAKCFFLALRLPAPGSRAHGQTGQAGPLGTPSAAAAATAVDDAALGSAAAAPATGGGRRRSVRHVATWTSQRGTEPPRCYVSWHKWSQQRRPRPGAPSRAVLPVFLGRTMDEEDREAQGACFAPDPGAVYCGVCGTLRLHEVHEKCRYHRDRVRGTTPSADSAPTDLHAALGQTGAVEAVLAYMTQRPGFAAAVLEGSLLQLPVTSAVPAETGDASSAGASTSTAGSTPTGEDFGCDDGGEYADLPSGDELMMF</sequence>
<dbReference type="EMBL" id="JABSTQ010010810">
    <property type="protein sequence ID" value="KAG0417732.1"/>
    <property type="molecule type" value="Genomic_DNA"/>
</dbReference>
<dbReference type="Proteomes" id="UP000805193">
    <property type="component" value="Unassembled WGS sequence"/>
</dbReference>
<protein>
    <submittedName>
        <fullName evidence="1">Uncharacterized protein</fullName>
    </submittedName>
</protein>
<keyword evidence="2" id="KW-1185">Reference proteome</keyword>
<accession>A0AC60PEE9</accession>
<comment type="caution">
    <text evidence="1">The sequence shown here is derived from an EMBL/GenBank/DDBJ whole genome shotgun (WGS) entry which is preliminary data.</text>
</comment>
<gene>
    <name evidence="1" type="ORF">HPB47_005387</name>
</gene>
<proteinExistence type="predicted"/>
<reference evidence="1 2" key="1">
    <citation type="journal article" date="2020" name="Cell">
        <title>Large-Scale Comparative Analyses of Tick Genomes Elucidate Their Genetic Diversity and Vector Capacities.</title>
        <authorList>
            <consortium name="Tick Genome and Microbiome Consortium (TIGMIC)"/>
            <person name="Jia N."/>
            <person name="Wang J."/>
            <person name="Shi W."/>
            <person name="Du L."/>
            <person name="Sun Y."/>
            <person name="Zhan W."/>
            <person name="Jiang J.F."/>
            <person name="Wang Q."/>
            <person name="Zhang B."/>
            <person name="Ji P."/>
            <person name="Bell-Sakyi L."/>
            <person name="Cui X.M."/>
            <person name="Yuan T.T."/>
            <person name="Jiang B.G."/>
            <person name="Yang W.F."/>
            <person name="Lam T.T."/>
            <person name="Chang Q.C."/>
            <person name="Ding S.J."/>
            <person name="Wang X.J."/>
            <person name="Zhu J.G."/>
            <person name="Ruan X.D."/>
            <person name="Zhao L."/>
            <person name="Wei J.T."/>
            <person name="Ye R.Z."/>
            <person name="Que T.C."/>
            <person name="Du C.H."/>
            <person name="Zhou Y.H."/>
            <person name="Cheng J.X."/>
            <person name="Dai P.F."/>
            <person name="Guo W.B."/>
            <person name="Han X.H."/>
            <person name="Huang E.J."/>
            <person name="Li L.F."/>
            <person name="Wei W."/>
            <person name="Gao Y.C."/>
            <person name="Liu J.Z."/>
            <person name="Shao H.Z."/>
            <person name="Wang X."/>
            <person name="Wang C.C."/>
            <person name="Yang T.C."/>
            <person name="Huo Q.B."/>
            <person name="Li W."/>
            <person name="Chen H.Y."/>
            <person name="Chen S.E."/>
            <person name="Zhou L.G."/>
            <person name="Ni X.B."/>
            <person name="Tian J.H."/>
            <person name="Sheng Y."/>
            <person name="Liu T."/>
            <person name="Pan Y.S."/>
            <person name="Xia L.Y."/>
            <person name="Li J."/>
            <person name="Zhao F."/>
            <person name="Cao W.C."/>
        </authorList>
    </citation>
    <scope>NUCLEOTIDE SEQUENCE [LARGE SCALE GENOMIC DNA]</scope>
    <source>
        <strain evidence="1">Iper-2018</strain>
    </source>
</reference>
<evidence type="ECO:0000313" key="2">
    <source>
        <dbReference type="Proteomes" id="UP000805193"/>
    </source>
</evidence>
<organism evidence="1 2">
    <name type="scientific">Ixodes persulcatus</name>
    <name type="common">Taiga tick</name>
    <dbReference type="NCBI Taxonomy" id="34615"/>
    <lineage>
        <taxon>Eukaryota</taxon>
        <taxon>Metazoa</taxon>
        <taxon>Ecdysozoa</taxon>
        <taxon>Arthropoda</taxon>
        <taxon>Chelicerata</taxon>
        <taxon>Arachnida</taxon>
        <taxon>Acari</taxon>
        <taxon>Parasitiformes</taxon>
        <taxon>Ixodida</taxon>
        <taxon>Ixodoidea</taxon>
        <taxon>Ixodidae</taxon>
        <taxon>Ixodinae</taxon>
        <taxon>Ixodes</taxon>
    </lineage>
</organism>
<evidence type="ECO:0000313" key="1">
    <source>
        <dbReference type="EMBL" id="KAG0417732.1"/>
    </source>
</evidence>
<name>A0AC60PEE9_IXOPE</name>